<dbReference type="KEGG" id="acoa:RB602_03890"/>
<gene>
    <name evidence="2" type="ORF">RB602_03890</name>
</gene>
<reference evidence="2 3" key="1">
    <citation type="submission" date="2023-10" db="EMBL/GenBank/DDBJ databases">
        <title>Complete genome sequence of a Sphingomonadaceae bacterium.</title>
        <authorList>
            <person name="Yan C."/>
        </authorList>
    </citation>
    <scope>NUCLEOTIDE SEQUENCE [LARGE SCALE GENOMIC DNA]</scope>
    <source>
        <strain evidence="2 3">SCSIO 66989</strain>
    </source>
</reference>
<sequence length="58" mass="6066">MAQECPDAGEGDSAFLKAKLVTTRYYCDHMVPEALGLKASAMGGADLLYALSAEELAA</sequence>
<proteinExistence type="predicted"/>
<dbReference type="InterPro" id="IPR025878">
    <property type="entry name" value="Acyl-CoA_dh-like_C_dom"/>
</dbReference>
<dbReference type="Proteomes" id="UP001302429">
    <property type="component" value="Chromosome"/>
</dbReference>
<evidence type="ECO:0000313" key="3">
    <source>
        <dbReference type="Proteomes" id="UP001302429"/>
    </source>
</evidence>
<protein>
    <submittedName>
        <fullName evidence="2">Acyl-CoA dehydrogenase C-terminal domain-containing protein</fullName>
    </submittedName>
</protein>
<organism evidence="2 3">
    <name type="scientific">Alterisphingorhabdus coralli</name>
    <dbReference type="NCBI Taxonomy" id="3071408"/>
    <lineage>
        <taxon>Bacteria</taxon>
        <taxon>Pseudomonadati</taxon>
        <taxon>Pseudomonadota</taxon>
        <taxon>Alphaproteobacteria</taxon>
        <taxon>Sphingomonadales</taxon>
        <taxon>Sphingomonadaceae</taxon>
        <taxon>Alterisphingorhabdus (ex Yan et al. 2024)</taxon>
    </lineage>
</organism>
<accession>A0AA97F804</accession>
<feature type="domain" description="Acetyl-CoA dehydrogenase-like C-terminal" evidence="1">
    <location>
        <begin position="2"/>
        <end position="51"/>
    </location>
</feature>
<dbReference type="AlphaFoldDB" id="A0AA97F804"/>
<name>A0AA97F804_9SPHN</name>
<keyword evidence="3" id="KW-1185">Reference proteome</keyword>
<evidence type="ECO:0000259" key="1">
    <source>
        <dbReference type="Pfam" id="PF12806"/>
    </source>
</evidence>
<dbReference type="Pfam" id="PF12806">
    <property type="entry name" value="Acyl-CoA_dh_C"/>
    <property type="match status" value="1"/>
</dbReference>
<dbReference type="RefSeq" id="WP_317083126.1">
    <property type="nucleotide sequence ID" value="NZ_CP136594.1"/>
</dbReference>
<dbReference type="EMBL" id="CP136594">
    <property type="protein sequence ID" value="WOE75866.1"/>
    <property type="molecule type" value="Genomic_DNA"/>
</dbReference>
<evidence type="ECO:0000313" key="2">
    <source>
        <dbReference type="EMBL" id="WOE75866.1"/>
    </source>
</evidence>